<dbReference type="Gene3D" id="3.40.50.11780">
    <property type="match status" value="2"/>
</dbReference>
<dbReference type="InterPro" id="IPR020287">
    <property type="entry name" value="Tail_sheath_C"/>
</dbReference>
<dbReference type="RefSeq" id="WP_390317677.1">
    <property type="nucleotide sequence ID" value="NZ_JBHSPB010000011.1"/>
</dbReference>
<dbReference type="Proteomes" id="UP001596083">
    <property type="component" value="Unassembled WGS sequence"/>
</dbReference>
<protein>
    <submittedName>
        <fullName evidence="5">Phage tail sheath family protein</fullName>
    </submittedName>
</protein>
<comment type="caution">
    <text evidence="5">The sequence shown here is derived from an EMBL/GenBank/DDBJ whole genome shotgun (WGS) entry which is preliminary data.</text>
</comment>
<feature type="region of interest" description="Disordered" evidence="2">
    <location>
        <begin position="129"/>
        <end position="161"/>
    </location>
</feature>
<evidence type="ECO:0000313" key="6">
    <source>
        <dbReference type="Proteomes" id="UP001596083"/>
    </source>
</evidence>
<dbReference type="PANTHER" id="PTHR35861:SF1">
    <property type="entry name" value="PHAGE TAIL SHEATH PROTEIN"/>
    <property type="match status" value="1"/>
</dbReference>
<dbReference type="Pfam" id="PF04984">
    <property type="entry name" value="Phage_sheath_1"/>
    <property type="match status" value="1"/>
</dbReference>
<dbReference type="Pfam" id="PF17482">
    <property type="entry name" value="Phage_sheath_1C"/>
    <property type="match status" value="1"/>
</dbReference>
<dbReference type="InterPro" id="IPR052042">
    <property type="entry name" value="Tail_sheath_structural"/>
</dbReference>
<evidence type="ECO:0000259" key="3">
    <source>
        <dbReference type="Pfam" id="PF04984"/>
    </source>
</evidence>
<feature type="domain" description="Tail sheath protein subtilisin-like" evidence="3">
    <location>
        <begin position="287"/>
        <end position="424"/>
    </location>
</feature>
<evidence type="ECO:0000256" key="2">
    <source>
        <dbReference type="SAM" id="MobiDB-lite"/>
    </source>
</evidence>
<feature type="compositionally biased region" description="Basic and acidic residues" evidence="2">
    <location>
        <begin position="148"/>
        <end position="157"/>
    </location>
</feature>
<dbReference type="EMBL" id="JBHSPB010000011">
    <property type="protein sequence ID" value="MFC5722292.1"/>
    <property type="molecule type" value="Genomic_DNA"/>
</dbReference>
<accession>A0ABW0Z1H6</accession>
<gene>
    <name evidence="5" type="ORF">ACFP1Z_19180</name>
</gene>
<organism evidence="5 6">
    <name type="scientific">Streptomyces gamaensis</name>
    <dbReference type="NCBI Taxonomy" id="1763542"/>
    <lineage>
        <taxon>Bacteria</taxon>
        <taxon>Bacillati</taxon>
        <taxon>Actinomycetota</taxon>
        <taxon>Actinomycetes</taxon>
        <taxon>Kitasatosporales</taxon>
        <taxon>Streptomycetaceae</taxon>
        <taxon>Streptomyces</taxon>
    </lineage>
</organism>
<proteinExistence type="inferred from homology"/>
<reference evidence="6" key="1">
    <citation type="journal article" date="2019" name="Int. J. Syst. Evol. Microbiol.">
        <title>The Global Catalogue of Microorganisms (GCM) 10K type strain sequencing project: providing services to taxonomists for standard genome sequencing and annotation.</title>
        <authorList>
            <consortium name="The Broad Institute Genomics Platform"/>
            <consortium name="The Broad Institute Genome Sequencing Center for Infectious Disease"/>
            <person name="Wu L."/>
            <person name="Ma J."/>
        </authorList>
    </citation>
    <scope>NUCLEOTIDE SEQUENCE [LARGE SCALE GENOMIC DNA]</scope>
    <source>
        <strain evidence="6">CGMCC 4.7304</strain>
    </source>
</reference>
<evidence type="ECO:0000313" key="5">
    <source>
        <dbReference type="EMBL" id="MFC5722292.1"/>
    </source>
</evidence>
<dbReference type="InterPro" id="IPR035089">
    <property type="entry name" value="Phage_sheath_subtilisin"/>
</dbReference>
<name>A0ABW0Z1H6_9ACTN</name>
<dbReference type="PANTHER" id="PTHR35861">
    <property type="match status" value="1"/>
</dbReference>
<comment type="similarity">
    <text evidence="1">Belongs to the myoviridae tail sheath protein family.</text>
</comment>
<keyword evidence="6" id="KW-1185">Reference proteome</keyword>
<evidence type="ECO:0000256" key="1">
    <source>
        <dbReference type="ARBA" id="ARBA00008005"/>
    </source>
</evidence>
<sequence>MATYLAPGVFVEEAAGGSRPVEGVATAVAAFVGFAEEGPLNEPVRITNWSQYTKTFGDFVEGSYLAHSVYGYFANGGGTAYVVRVGGKSADADAVEGTQAVGSAAPAQVLGGFKVAALPAAAGRDIAVDVQRKPADPKAKRPGAGPADKTRTGKDGSPEAGAEDLFTFTVKVNGAPTETFDVSTEKSSASYVVTQVKERSKFVFVEEATTGAALALPESSTLALAASPTAGTAGDATTVKDVVGRYVGKVNDRSGLSGLEAIDDITMVAAPDLMAAYQSGNVSREQVKAIQLAMINHCENMANRMAIIDPLPDMNPSEVYDWRQNEAGFDSKYAALYYPWIQVADPTSGKGFLMPPSGHVAGLWARSDEARGVHKAPANEVLRGALDLGVQVTKGEQEQLNPAGINCIRSFPGRGIRIWGARTLSSDPAWRYLNVRRLFNYLEESVYLGSQWVVFEPNDERLWSTVRRNVSAFLHNEWRKGALFGAGPDEAFYVKCDAETNPPEVIDAGQVVCEIGVAPVKPAEFVVFRIAQESLGGGGE</sequence>
<feature type="domain" description="Tail sheath protein C-terminal" evidence="4">
    <location>
        <begin position="425"/>
        <end position="531"/>
    </location>
</feature>
<evidence type="ECO:0000259" key="4">
    <source>
        <dbReference type="Pfam" id="PF17482"/>
    </source>
</evidence>
<feature type="compositionally biased region" description="Basic and acidic residues" evidence="2">
    <location>
        <begin position="129"/>
        <end position="139"/>
    </location>
</feature>